<dbReference type="Pfam" id="PF00759">
    <property type="entry name" value="Glyco_hydro_9"/>
    <property type="match status" value="2"/>
</dbReference>
<dbReference type="Proteomes" id="UP000092600">
    <property type="component" value="Unassembled WGS sequence"/>
</dbReference>
<dbReference type="InterPro" id="IPR008928">
    <property type="entry name" value="6-hairpin_glycosidase_sf"/>
</dbReference>
<keyword evidence="3 8" id="KW-0378">Hydrolase</keyword>
<dbReference type="InterPro" id="IPR012341">
    <property type="entry name" value="6hp_glycosidase-like_sf"/>
</dbReference>
<sequence length="385" mass="41816">MSWRRDSGLSDGSTMHVDLVGGYYDAGDNVKFGFPMAFTTTMLSWSVLEFGGLMKGEIVNAKEAIRWGTDYLLKATAHPDTIYVQVGDANKDHACWERPEDMDTPRTVFKIDSSSPGTEVAAETAAALASASLVFRRSDPSYSKLLLRRAISVFEFADKHRGSYSDGLNNVVCPFYCSYSGYQAFLVQNVKSLHDYKGHADNFICSLVPGTSSSQTQYTPGGLLFKMSDSNMQYVTSTSFLLLTYAKYLSFSKQTVSCGGVSVTPQKLRSIAKRQVDYLLGENPMGMSYMVGYGAHFPERVHHRGSSLPSVASHPAPIGCSTGFAVLGSSAPNPNLLVGAVVGGPDAIDRFPDQRSDYEHSEPATYINAPLVGALAYLAHSYGQL</sequence>
<evidence type="ECO:0000313" key="12">
    <source>
        <dbReference type="EMBL" id="OAY71458.1"/>
    </source>
</evidence>
<organism evidence="12 13">
    <name type="scientific">Ananas comosus</name>
    <name type="common">Pineapple</name>
    <name type="synonym">Ananas ananas</name>
    <dbReference type="NCBI Taxonomy" id="4615"/>
    <lineage>
        <taxon>Eukaryota</taxon>
        <taxon>Viridiplantae</taxon>
        <taxon>Streptophyta</taxon>
        <taxon>Embryophyta</taxon>
        <taxon>Tracheophyta</taxon>
        <taxon>Spermatophyta</taxon>
        <taxon>Magnoliopsida</taxon>
        <taxon>Liliopsida</taxon>
        <taxon>Poales</taxon>
        <taxon>Bromeliaceae</taxon>
        <taxon>Bromelioideae</taxon>
        <taxon>Ananas</taxon>
    </lineage>
</organism>
<feature type="domain" description="Glycoside hydrolase family 9" evidence="11">
    <location>
        <begin position="190"/>
        <end position="375"/>
    </location>
</feature>
<dbReference type="InterPro" id="IPR033126">
    <property type="entry name" value="Glyco_hydro_9_Asp/Glu_AS"/>
</dbReference>
<dbReference type="PANTHER" id="PTHR22298">
    <property type="entry name" value="ENDO-1,4-BETA-GLUCANASE"/>
    <property type="match status" value="1"/>
</dbReference>
<comment type="caution">
    <text evidence="12">The sequence shown here is derived from an EMBL/GenBank/DDBJ whole genome shotgun (WGS) entry which is preliminary data.</text>
</comment>
<keyword evidence="5 8" id="KW-0119">Carbohydrate metabolism</keyword>
<keyword evidence="7 8" id="KW-0624">Polysaccharide degradation</keyword>
<keyword evidence="6 8" id="KW-0326">Glycosidase</keyword>
<evidence type="ECO:0000313" key="13">
    <source>
        <dbReference type="Proteomes" id="UP000092600"/>
    </source>
</evidence>
<dbReference type="Gene3D" id="1.50.10.10">
    <property type="match status" value="2"/>
</dbReference>
<dbReference type="EC" id="3.2.1.4" evidence="10"/>
<protein>
    <recommendedName>
        <fullName evidence="10">Endoglucanase</fullName>
        <ecNumber evidence="10">3.2.1.4</ecNumber>
    </recommendedName>
</protein>
<evidence type="ECO:0000256" key="7">
    <source>
        <dbReference type="ARBA" id="ARBA00023326"/>
    </source>
</evidence>
<evidence type="ECO:0000256" key="4">
    <source>
        <dbReference type="ARBA" id="ARBA00023001"/>
    </source>
</evidence>
<comment type="similarity">
    <text evidence="2 8 10">Belongs to the glycosyl hydrolase 9 (cellulase E) family.</text>
</comment>
<name>A0A199V398_ANACO</name>
<dbReference type="STRING" id="4615.A0A199V398"/>
<comment type="catalytic activity">
    <reaction evidence="1 10">
        <text>Endohydrolysis of (1-&gt;4)-beta-D-glucosidic linkages in cellulose, lichenin and cereal beta-D-glucans.</text>
        <dbReference type="EC" id="3.2.1.4"/>
    </reaction>
</comment>
<evidence type="ECO:0000256" key="8">
    <source>
        <dbReference type="PROSITE-ProRule" id="PRU10059"/>
    </source>
</evidence>
<evidence type="ECO:0000256" key="10">
    <source>
        <dbReference type="RuleBase" id="RU361166"/>
    </source>
</evidence>
<dbReference type="AlphaFoldDB" id="A0A199V398"/>
<gene>
    <name evidence="12" type="ORF">ACMD2_25033</name>
</gene>
<feature type="active site" evidence="9">
    <location>
        <position position="362"/>
    </location>
</feature>
<evidence type="ECO:0000256" key="1">
    <source>
        <dbReference type="ARBA" id="ARBA00000966"/>
    </source>
</evidence>
<dbReference type="EMBL" id="LSRQ01003449">
    <property type="protein sequence ID" value="OAY71458.1"/>
    <property type="molecule type" value="Genomic_DNA"/>
</dbReference>
<dbReference type="SUPFAM" id="SSF48208">
    <property type="entry name" value="Six-hairpin glycosidases"/>
    <property type="match status" value="1"/>
</dbReference>
<dbReference type="GO" id="GO:0008810">
    <property type="term" value="F:cellulase activity"/>
    <property type="evidence" value="ECO:0007669"/>
    <property type="project" value="UniProtKB-EC"/>
</dbReference>
<proteinExistence type="inferred from homology"/>
<dbReference type="GO" id="GO:0030245">
    <property type="term" value="P:cellulose catabolic process"/>
    <property type="evidence" value="ECO:0007669"/>
    <property type="project" value="UniProtKB-KW"/>
</dbReference>
<evidence type="ECO:0000259" key="11">
    <source>
        <dbReference type="Pfam" id="PF00759"/>
    </source>
</evidence>
<keyword evidence="4 10" id="KW-0136">Cellulose degradation</keyword>
<dbReference type="PROSITE" id="PS00698">
    <property type="entry name" value="GH9_3"/>
    <property type="match status" value="1"/>
</dbReference>
<evidence type="ECO:0000256" key="9">
    <source>
        <dbReference type="PROSITE-ProRule" id="PRU10060"/>
    </source>
</evidence>
<feature type="active site" evidence="9">
    <location>
        <position position="353"/>
    </location>
</feature>
<feature type="active site" evidence="8">
    <location>
        <position position="302"/>
    </location>
</feature>
<reference evidence="12 13" key="1">
    <citation type="journal article" date="2016" name="DNA Res.">
        <title>The draft genome of MD-2 pineapple using hybrid error correction of long reads.</title>
        <authorList>
            <person name="Redwan R.M."/>
            <person name="Saidin A."/>
            <person name="Kumar S.V."/>
        </authorList>
    </citation>
    <scope>NUCLEOTIDE SEQUENCE [LARGE SCALE GENOMIC DNA]</scope>
    <source>
        <strain evidence="13">cv. MD2</strain>
        <tissue evidence="12">Leaf</tissue>
    </source>
</reference>
<evidence type="ECO:0000256" key="3">
    <source>
        <dbReference type="ARBA" id="ARBA00022801"/>
    </source>
</evidence>
<evidence type="ECO:0000256" key="5">
    <source>
        <dbReference type="ARBA" id="ARBA00023277"/>
    </source>
</evidence>
<dbReference type="InterPro" id="IPR018221">
    <property type="entry name" value="Glyco_hydro_9_His_AS"/>
</dbReference>
<feature type="domain" description="Glycoside hydrolase family 9" evidence="11">
    <location>
        <begin position="1"/>
        <end position="183"/>
    </location>
</feature>
<dbReference type="InterPro" id="IPR001701">
    <property type="entry name" value="Glyco_hydro_9"/>
</dbReference>
<evidence type="ECO:0000256" key="2">
    <source>
        <dbReference type="ARBA" id="ARBA00007072"/>
    </source>
</evidence>
<evidence type="ECO:0000256" key="6">
    <source>
        <dbReference type="ARBA" id="ARBA00023295"/>
    </source>
</evidence>
<dbReference type="PROSITE" id="PS00592">
    <property type="entry name" value="GH9_2"/>
    <property type="match status" value="1"/>
</dbReference>
<accession>A0A199V398</accession>